<evidence type="ECO:0000313" key="3">
    <source>
        <dbReference type="Proteomes" id="UP001232148"/>
    </source>
</evidence>
<evidence type="ECO:0000256" key="1">
    <source>
        <dbReference type="SAM" id="MobiDB-lite"/>
    </source>
</evidence>
<organism evidence="2 3">
    <name type="scientific">Colletotrichum zoysiae</name>
    <dbReference type="NCBI Taxonomy" id="1216348"/>
    <lineage>
        <taxon>Eukaryota</taxon>
        <taxon>Fungi</taxon>
        <taxon>Dikarya</taxon>
        <taxon>Ascomycota</taxon>
        <taxon>Pezizomycotina</taxon>
        <taxon>Sordariomycetes</taxon>
        <taxon>Hypocreomycetidae</taxon>
        <taxon>Glomerellales</taxon>
        <taxon>Glomerellaceae</taxon>
        <taxon>Colletotrichum</taxon>
        <taxon>Colletotrichum graminicola species complex</taxon>
    </lineage>
</organism>
<reference evidence="2" key="1">
    <citation type="submission" date="2021-06" db="EMBL/GenBank/DDBJ databases">
        <title>Comparative genomics, transcriptomics and evolutionary studies reveal genomic signatures of adaptation to plant cell wall in hemibiotrophic fungi.</title>
        <authorList>
            <consortium name="DOE Joint Genome Institute"/>
            <person name="Baroncelli R."/>
            <person name="Diaz J.F."/>
            <person name="Benocci T."/>
            <person name="Peng M."/>
            <person name="Battaglia E."/>
            <person name="Haridas S."/>
            <person name="Andreopoulos W."/>
            <person name="Labutti K."/>
            <person name="Pangilinan J."/>
            <person name="Floch G.L."/>
            <person name="Makela M.R."/>
            <person name="Henrissat B."/>
            <person name="Grigoriev I.V."/>
            <person name="Crouch J.A."/>
            <person name="De Vries R.P."/>
            <person name="Sukno S.A."/>
            <person name="Thon M.R."/>
        </authorList>
    </citation>
    <scope>NUCLEOTIDE SEQUENCE</scope>
    <source>
        <strain evidence="2">MAFF235873</strain>
    </source>
</reference>
<dbReference type="AlphaFoldDB" id="A0AAD9LZD4"/>
<gene>
    <name evidence="2" type="ORF">LX32DRAFT_17170</name>
</gene>
<proteinExistence type="predicted"/>
<keyword evidence="3" id="KW-1185">Reference proteome</keyword>
<sequence length="101" mass="11649">MDIQSKLPIPSRPSSFPARNPPLIQLGHFCLAPKTRETIQPGQPANPKEQGWREMSEGKRAAREPCSFGRPRCYHTYIHTYFPNIHTYRTIHTQYTSNVGR</sequence>
<protein>
    <submittedName>
        <fullName evidence="2">Uncharacterized protein</fullName>
    </submittedName>
</protein>
<feature type="region of interest" description="Disordered" evidence="1">
    <location>
        <begin position="1"/>
        <end position="20"/>
    </location>
</feature>
<dbReference type="EMBL" id="MU842912">
    <property type="protein sequence ID" value="KAK2026532.1"/>
    <property type="molecule type" value="Genomic_DNA"/>
</dbReference>
<name>A0AAD9LZD4_9PEZI</name>
<feature type="region of interest" description="Disordered" evidence="1">
    <location>
        <begin position="37"/>
        <end position="64"/>
    </location>
</feature>
<comment type="caution">
    <text evidence="2">The sequence shown here is derived from an EMBL/GenBank/DDBJ whole genome shotgun (WGS) entry which is preliminary data.</text>
</comment>
<feature type="compositionally biased region" description="Basic and acidic residues" evidence="1">
    <location>
        <begin position="50"/>
        <end position="63"/>
    </location>
</feature>
<evidence type="ECO:0000313" key="2">
    <source>
        <dbReference type="EMBL" id="KAK2026532.1"/>
    </source>
</evidence>
<dbReference type="Proteomes" id="UP001232148">
    <property type="component" value="Unassembled WGS sequence"/>
</dbReference>
<accession>A0AAD9LZD4</accession>